<keyword evidence="1" id="KW-0812">Transmembrane</keyword>
<protein>
    <submittedName>
        <fullName evidence="2">Uncharacterized protein</fullName>
    </submittedName>
</protein>
<dbReference type="RefSeq" id="WP_209482654.1">
    <property type="nucleotide sequence ID" value="NZ_JAGGKQ010000001.1"/>
</dbReference>
<gene>
    <name evidence="2" type="ORF">J2751_000212</name>
</gene>
<sequence length="80" mass="8361">MSGPNGEAGSQPGERSFSVLTDRVLGVATDTRAIVRSDERVLVLFLLLLSIVALSVFLHYTVLVLGGLPEVPPGLAVVSS</sequence>
<keyword evidence="1" id="KW-0472">Membrane</keyword>
<organism evidence="2 3">
    <name type="scientific">Halorubrum alkaliphilum</name>
    <dbReference type="NCBI Taxonomy" id="261290"/>
    <lineage>
        <taxon>Archaea</taxon>
        <taxon>Methanobacteriati</taxon>
        <taxon>Methanobacteriota</taxon>
        <taxon>Stenosarchaea group</taxon>
        <taxon>Halobacteria</taxon>
        <taxon>Halobacteriales</taxon>
        <taxon>Haloferacaceae</taxon>
        <taxon>Halorubrum</taxon>
    </lineage>
</organism>
<proteinExistence type="predicted"/>
<dbReference type="AlphaFoldDB" id="A0A8T4GBW1"/>
<reference evidence="2" key="1">
    <citation type="submission" date="2021-03" db="EMBL/GenBank/DDBJ databases">
        <title>Genomic Encyclopedia of Type Strains, Phase IV (KMG-IV): sequencing the most valuable type-strain genomes for metagenomic binning, comparative biology and taxonomic classification.</title>
        <authorList>
            <person name="Goeker M."/>
        </authorList>
    </citation>
    <scope>NUCLEOTIDE SEQUENCE</scope>
    <source>
        <strain evidence="2">DSM 23564</strain>
    </source>
</reference>
<evidence type="ECO:0000256" key="1">
    <source>
        <dbReference type="SAM" id="Phobius"/>
    </source>
</evidence>
<feature type="transmembrane region" description="Helical" evidence="1">
    <location>
        <begin position="41"/>
        <end position="62"/>
    </location>
</feature>
<dbReference type="Proteomes" id="UP000823588">
    <property type="component" value="Unassembled WGS sequence"/>
</dbReference>
<keyword evidence="1" id="KW-1133">Transmembrane helix</keyword>
<comment type="caution">
    <text evidence="2">The sequence shown here is derived from an EMBL/GenBank/DDBJ whole genome shotgun (WGS) entry which is preliminary data.</text>
</comment>
<accession>A0A8T4GBW1</accession>
<keyword evidence="3" id="KW-1185">Reference proteome</keyword>
<dbReference type="EMBL" id="JAGGKQ010000001">
    <property type="protein sequence ID" value="MBP1921229.1"/>
    <property type="molecule type" value="Genomic_DNA"/>
</dbReference>
<evidence type="ECO:0000313" key="2">
    <source>
        <dbReference type="EMBL" id="MBP1921229.1"/>
    </source>
</evidence>
<evidence type="ECO:0000313" key="3">
    <source>
        <dbReference type="Proteomes" id="UP000823588"/>
    </source>
</evidence>
<name>A0A8T4GBW1_9EURY</name>